<feature type="signal peptide" evidence="1">
    <location>
        <begin position="1"/>
        <end position="21"/>
    </location>
</feature>
<accession>A0A017HFB4</accession>
<keyword evidence="3" id="KW-1185">Reference proteome</keyword>
<dbReference type="PATRIC" id="fig|1122180.6.peg.1266"/>
<name>A0A017HFB4_9RHOB</name>
<dbReference type="PANTHER" id="PTHR42779">
    <property type="entry name" value="PROTEIN YNJB"/>
    <property type="match status" value="1"/>
</dbReference>
<dbReference type="AlphaFoldDB" id="A0A017HFB4"/>
<dbReference type="HOGENOM" id="CLU_045122_0_0_5"/>
<sequence length="405" mass="43512">MLRMMAGVGGALMLTAGLAQAQDGNALLGMSWDEIVETARGGEVNVFMWGGADNINAYVSDYVGGLLEEDYDIALNRVPLTDTAEAVNIVLGEVEAGAAAGAVDMIWINGENFRTMKQADLAWCGYVDKLPNAALVNFDNPAIANDFGTPVDGCEVPWSRVQFAFAHDTARTPEPPRAIPELLAWAAANPGRFTYPAPPDFTGAAFVRHVFTHVAGGADALVGPFDQAKFDEVAERTWDILNELEPHLWREGRTYPTSITQLQQMFANQEVDLFFTYDPAEVGTAVVNGIFPETARSYGLSDGTLANTNYMVIPVNAANKAAALVLQNLLLSGEAQLEKAQPEIWGAATVIEPDRASEKVQAGFAALERHPSVVSIEELGQAALPELQADWTSAIEDGWIANVGN</sequence>
<dbReference type="eggNOG" id="COG4134">
    <property type="taxonomic scope" value="Bacteria"/>
</dbReference>
<gene>
    <name evidence="2" type="ORF">Lokhon_01279</name>
</gene>
<reference evidence="2 3" key="1">
    <citation type="submission" date="2013-03" db="EMBL/GenBank/DDBJ databases">
        <authorList>
            <person name="Fiebig A."/>
            <person name="Goeker M."/>
            <person name="Klenk H.-P.P."/>
        </authorList>
    </citation>
    <scope>NUCLEOTIDE SEQUENCE [LARGE SCALE GENOMIC DNA]</scope>
    <source>
        <strain evidence="2 3">DSM 17492</strain>
    </source>
</reference>
<keyword evidence="1" id="KW-0732">Signal</keyword>
<evidence type="ECO:0000313" key="2">
    <source>
        <dbReference type="EMBL" id="EYD72479.1"/>
    </source>
</evidence>
<dbReference type="RefSeq" id="WP_017928413.1">
    <property type="nucleotide sequence ID" value="NZ_KB822997.1"/>
</dbReference>
<dbReference type="InterPro" id="IPR006059">
    <property type="entry name" value="SBP"/>
</dbReference>
<dbReference type="EMBL" id="APGJ01000004">
    <property type="protein sequence ID" value="EYD72479.1"/>
    <property type="molecule type" value="Genomic_DNA"/>
</dbReference>
<dbReference type="Pfam" id="PF13416">
    <property type="entry name" value="SBP_bac_8"/>
    <property type="match status" value="1"/>
</dbReference>
<feature type="chain" id="PRO_5001495858" evidence="1">
    <location>
        <begin position="22"/>
        <end position="405"/>
    </location>
</feature>
<dbReference type="NCBIfam" id="NF008633">
    <property type="entry name" value="PRK11622.1"/>
    <property type="match status" value="1"/>
</dbReference>
<protein>
    <submittedName>
        <fullName evidence="2">ABC transporter, periplasmic substrate-binding protein YnjB</fullName>
    </submittedName>
</protein>
<organism evidence="2 3">
    <name type="scientific">Limimaricola hongkongensis DSM 17492</name>
    <dbReference type="NCBI Taxonomy" id="1122180"/>
    <lineage>
        <taxon>Bacteria</taxon>
        <taxon>Pseudomonadati</taxon>
        <taxon>Pseudomonadota</taxon>
        <taxon>Alphaproteobacteria</taxon>
        <taxon>Rhodobacterales</taxon>
        <taxon>Paracoccaceae</taxon>
        <taxon>Limimaricola</taxon>
    </lineage>
</organism>
<comment type="caution">
    <text evidence="2">The sequence shown here is derived from an EMBL/GenBank/DDBJ whole genome shotgun (WGS) entry which is preliminary data.</text>
</comment>
<dbReference type="Proteomes" id="UP000025047">
    <property type="component" value="Unassembled WGS sequence"/>
</dbReference>
<dbReference type="SUPFAM" id="SSF53850">
    <property type="entry name" value="Periplasmic binding protein-like II"/>
    <property type="match status" value="1"/>
</dbReference>
<evidence type="ECO:0000256" key="1">
    <source>
        <dbReference type="SAM" id="SignalP"/>
    </source>
</evidence>
<dbReference type="PIRSF" id="PIRSF029172">
    <property type="entry name" value="UCP029172_ABC_sbc_YnjB"/>
    <property type="match status" value="1"/>
</dbReference>
<evidence type="ECO:0000313" key="3">
    <source>
        <dbReference type="Proteomes" id="UP000025047"/>
    </source>
</evidence>
<dbReference type="PANTHER" id="PTHR42779:SF1">
    <property type="entry name" value="PROTEIN YNJB"/>
    <property type="match status" value="1"/>
</dbReference>
<proteinExistence type="predicted"/>
<dbReference type="InterPro" id="IPR027020">
    <property type="entry name" value="YnjB"/>
</dbReference>
<dbReference type="STRING" id="1122180.Lokhon_01279"/>
<dbReference type="Gene3D" id="3.40.190.10">
    <property type="entry name" value="Periplasmic binding protein-like II"/>
    <property type="match status" value="2"/>
</dbReference>